<dbReference type="RefSeq" id="WP_168067416.1">
    <property type="nucleotide sequence ID" value="NZ_JAATJC010000001.1"/>
</dbReference>
<evidence type="ECO:0000256" key="1">
    <source>
        <dbReference type="SAM" id="SignalP"/>
    </source>
</evidence>
<evidence type="ECO:0000313" key="2">
    <source>
        <dbReference type="EMBL" id="NJC04618.1"/>
    </source>
</evidence>
<dbReference type="EMBL" id="JAATJC010000001">
    <property type="protein sequence ID" value="NJC04618.1"/>
    <property type="molecule type" value="Genomic_DNA"/>
</dbReference>
<feature type="chain" id="PRO_5031067507" description="Acyloxyacyl hydrolase" evidence="1">
    <location>
        <begin position="21"/>
        <end position="170"/>
    </location>
</feature>
<comment type="caution">
    <text evidence="2">The sequence shown here is derived from an EMBL/GenBank/DDBJ whole genome shotgun (WGS) entry which is preliminary data.</text>
</comment>
<feature type="signal peptide" evidence="1">
    <location>
        <begin position="1"/>
        <end position="20"/>
    </location>
</feature>
<dbReference type="Proteomes" id="UP000558192">
    <property type="component" value="Unassembled WGS sequence"/>
</dbReference>
<keyword evidence="3" id="KW-1185">Reference proteome</keyword>
<proteinExistence type="predicted"/>
<evidence type="ECO:0008006" key="4">
    <source>
        <dbReference type="Google" id="ProtNLM"/>
    </source>
</evidence>
<name>A0A7X5Y3R5_9SPHN</name>
<accession>A0A7X5Y3R5</accession>
<evidence type="ECO:0000313" key="3">
    <source>
        <dbReference type="Proteomes" id="UP000558192"/>
    </source>
</evidence>
<keyword evidence="1" id="KW-0732">Signal</keyword>
<dbReference type="Gene3D" id="2.40.160.20">
    <property type="match status" value="1"/>
</dbReference>
<sequence>MIRSALLLAAVLCVPSAASAAEVFAGLHAHGVKTPLSLNSDREGGADVSAGIRGGRIAGTPLQPYVFGQLNTDGGTNFLAAGLSARFGDRLYVRPGVGLAVHDGSASKVDLPDRLALGSRVLFAPEVAIGARLSDSVGVEASWVHFSHAQLAGKQNPGIDNLGVRLNFRL</sequence>
<gene>
    <name evidence="2" type="ORF">GGQ97_000411</name>
</gene>
<dbReference type="Pfam" id="PF09411">
    <property type="entry name" value="PagL"/>
    <property type="match status" value="1"/>
</dbReference>
<protein>
    <recommendedName>
        <fullName evidence="4">Acyloxyacyl hydrolase</fullName>
    </recommendedName>
</protein>
<organism evidence="2 3">
    <name type="scientific">Sphingomonas kaistensis</name>
    <dbReference type="NCBI Taxonomy" id="298708"/>
    <lineage>
        <taxon>Bacteria</taxon>
        <taxon>Pseudomonadati</taxon>
        <taxon>Pseudomonadota</taxon>
        <taxon>Alphaproteobacteria</taxon>
        <taxon>Sphingomonadales</taxon>
        <taxon>Sphingomonadaceae</taxon>
        <taxon>Sphingomonas</taxon>
    </lineage>
</organism>
<reference evidence="2 3" key="1">
    <citation type="submission" date="2020-03" db="EMBL/GenBank/DDBJ databases">
        <title>Genomic Encyclopedia of Type Strains, Phase IV (KMG-IV): sequencing the most valuable type-strain genomes for metagenomic binning, comparative biology and taxonomic classification.</title>
        <authorList>
            <person name="Goeker M."/>
        </authorList>
    </citation>
    <scope>NUCLEOTIDE SEQUENCE [LARGE SCALE GENOMIC DNA]</scope>
    <source>
        <strain evidence="2 3">DSM 16846</strain>
    </source>
</reference>
<dbReference type="InterPro" id="IPR018550">
    <property type="entry name" value="Lipid-A_deacylase-rel"/>
</dbReference>
<dbReference type="AlphaFoldDB" id="A0A7X5Y3R5"/>